<dbReference type="InParanoid" id="A0A6P9EF02"/>
<keyword evidence="2" id="KW-1185">Reference proteome</keyword>
<accession>A0A6P9EF02</accession>
<evidence type="ECO:0000313" key="3">
    <source>
        <dbReference type="RefSeq" id="XP_035541402.1"/>
    </source>
</evidence>
<evidence type="ECO:0000259" key="1">
    <source>
        <dbReference type="Pfam" id="PF03372"/>
    </source>
</evidence>
<feature type="domain" description="Endonuclease/exonuclease/phosphatase" evidence="1">
    <location>
        <begin position="8"/>
        <end position="149"/>
    </location>
</feature>
<dbReference type="OrthoDB" id="1930966at2759"/>
<dbReference type="GO" id="GO:0003824">
    <property type="term" value="F:catalytic activity"/>
    <property type="evidence" value="ECO:0007669"/>
    <property type="project" value="InterPro"/>
</dbReference>
<dbReference type="InterPro" id="IPR036691">
    <property type="entry name" value="Endo/exonu/phosph_ase_sf"/>
</dbReference>
<dbReference type="RefSeq" id="XP_035541402.1">
    <property type="nucleotide sequence ID" value="XM_035685509.1"/>
</dbReference>
<gene>
    <name evidence="3" type="primary">LOC118344540</name>
</gene>
<dbReference type="Gene3D" id="3.60.10.10">
    <property type="entry name" value="Endonuclease/exonuclease/phosphatase"/>
    <property type="match status" value="1"/>
</dbReference>
<dbReference type="Proteomes" id="UP000235220">
    <property type="component" value="Chromosome 14"/>
</dbReference>
<reference evidence="3" key="1">
    <citation type="submission" date="2025-08" db="UniProtKB">
        <authorList>
            <consortium name="RefSeq"/>
        </authorList>
    </citation>
    <scope>IDENTIFICATION</scope>
    <source>
        <tissue evidence="3">Leaves</tissue>
    </source>
</reference>
<dbReference type="GeneID" id="118344540"/>
<dbReference type="InterPro" id="IPR005135">
    <property type="entry name" value="Endo/exonuclease/phosphatase"/>
</dbReference>
<dbReference type="PANTHER" id="PTHR35218">
    <property type="entry name" value="RNASE H DOMAIN-CONTAINING PROTEIN"/>
    <property type="match status" value="1"/>
</dbReference>
<proteinExistence type="predicted"/>
<dbReference type="SUPFAM" id="SSF56219">
    <property type="entry name" value="DNase I-like"/>
    <property type="match status" value="1"/>
</dbReference>
<evidence type="ECO:0000313" key="2">
    <source>
        <dbReference type="Proteomes" id="UP000235220"/>
    </source>
</evidence>
<sequence>MISPIIFWNIRGVGTSYRRLRKIIKQFSPNIIALAEPFLLEDRIPSFLGRFSCNCFVTNEVHGGKIWLMWNSLVSIQWVAGSNQFITVKVEENGHTFLLSIIYAKCNRNDRRELWADLENMGTARIPWVLCGDFNIIKDESERRGFGALYFGSLPVGYSNGGELIQVWS</sequence>
<dbReference type="Pfam" id="PF03372">
    <property type="entry name" value="Exo_endo_phos"/>
    <property type="match status" value="1"/>
</dbReference>
<protein>
    <submittedName>
        <fullName evidence="3">Uncharacterized protein LOC118344540</fullName>
    </submittedName>
</protein>
<organism evidence="2 3">
    <name type="scientific">Juglans regia</name>
    <name type="common">English walnut</name>
    <dbReference type="NCBI Taxonomy" id="51240"/>
    <lineage>
        <taxon>Eukaryota</taxon>
        <taxon>Viridiplantae</taxon>
        <taxon>Streptophyta</taxon>
        <taxon>Embryophyta</taxon>
        <taxon>Tracheophyta</taxon>
        <taxon>Spermatophyta</taxon>
        <taxon>Magnoliopsida</taxon>
        <taxon>eudicotyledons</taxon>
        <taxon>Gunneridae</taxon>
        <taxon>Pentapetalae</taxon>
        <taxon>rosids</taxon>
        <taxon>fabids</taxon>
        <taxon>Fagales</taxon>
        <taxon>Juglandaceae</taxon>
        <taxon>Juglans</taxon>
    </lineage>
</organism>
<dbReference type="AlphaFoldDB" id="A0A6P9EF02"/>
<dbReference type="PANTHER" id="PTHR35218:SF9">
    <property type="entry name" value="ENDONUCLEASE_EXONUCLEASE_PHOSPHATASE DOMAIN-CONTAINING PROTEIN"/>
    <property type="match status" value="1"/>
</dbReference>
<dbReference type="KEGG" id="jre:118344540"/>
<name>A0A6P9EF02_JUGRE</name>